<name>A0A511ZR62_9BACI</name>
<evidence type="ECO:0000256" key="1">
    <source>
        <dbReference type="SAM" id="Phobius"/>
    </source>
</evidence>
<protein>
    <recommendedName>
        <fullName evidence="4">PepSY domain-containing protein</fullName>
    </recommendedName>
</protein>
<keyword evidence="1" id="KW-0472">Membrane</keyword>
<feature type="transmembrane region" description="Helical" evidence="1">
    <location>
        <begin position="83"/>
        <end position="104"/>
    </location>
</feature>
<keyword evidence="1" id="KW-0812">Transmembrane</keyword>
<dbReference type="PANTHER" id="PTHR34219">
    <property type="entry name" value="IRON-REGULATED INNER MEMBRANE PROTEIN-RELATED"/>
    <property type="match status" value="1"/>
</dbReference>
<dbReference type="STRING" id="582851.GCA_900162665_03547"/>
<proteinExistence type="predicted"/>
<comment type="caution">
    <text evidence="2">The sequence shown here is derived from an EMBL/GenBank/DDBJ whole genome shotgun (WGS) entry which is preliminary data.</text>
</comment>
<evidence type="ECO:0000313" key="3">
    <source>
        <dbReference type="Proteomes" id="UP000321558"/>
    </source>
</evidence>
<evidence type="ECO:0008006" key="4">
    <source>
        <dbReference type="Google" id="ProtNLM"/>
    </source>
</evidence>
<organism evidence="2 3">
    <name type="scientific">Oceanobacillus sojae</name>
    <dbReference type="NCBI Taxonomy" id="582851"/>
    <lineage>
        <taxon>Bacteria</taxon>
        <taxon>Bacillati</taxon>
        <taxon>Bacillota</taxon>
        <taxon>Bacilli</taxon>
        <taxon>Bacillales</taxon>
        <taxon>Bacillaceae</taxon>
        <taxon>Oceanobacillus</taxon>
    </lineage>
</organism>
<dbReference type="PANTHER" id="PTHR34219:SF1">
    <property type="entry name" value="PEPSY DOMAIN-CONTAINING PROTEIN"/>
    <property type="match status" value="1"/>
</dbReference>
<sequence length="116" mass="13491">MGRGNNRSATLNQRDYLLSNRRWRIYISVFPPKAKDEATMHIDQYSGEILADYLYDNYEPLGKLMSWGITVHKGLEYGLANQFIGLFVCLGIMGLIIEGLILWWERKLEGHFVHQN</sequence>
<keyword evidence="1" id="KW-1133">Transmembrane helix</keyword>
<evidence type="ECO:0000313" key="2">
    <source>
        <dbReference type="EMBL" id="GEN89879.1"/>
    </source>
</evidence>
<dbReference type="Proteomes" id="UP000321558">
    <property type="component" value="Unassembled WGS sequence"/>
</dbReference>
<dbReference type="EMBL" id="BJYM01000032">
    <property type="protein sequence ID" value="GEN89879.1"/>
    <property type="molecule type" value="Genomic_DNA"/>
</dbReference>
<reference evidence="2 3" key="1">
    <citation type="submission" date="2019-07" db="EMBL/GenBank/DDBJ databases">
        <title>Whole genome shotgun sequence of Oceanobacillus sojae NBRC 105379.</title>
        <authorList>
            <person name="Hosoyama A."/>
            <person name="Uohara A."/>
            <person name="Ohji S."/>
            <person name="Ichikawa N."/>
        </authorList>
    </citation>
    <scope>NUCLEOTIDE SEQUENCE [LARGE SCALE GENOMIC DNA]</scope>
    <source>
        <strain evidence="2 3">NBRC 105379</strain>
    </source>
</reference>
<dbReference type="Pfam" id="PF03929">
    <property type="entry name" value="PepSY_TM"/>
    <property type="match status" value="1"/>
</dbReference>
<accession>A0A511ZR62</accession>
<gene>
    <name evidence="2" type="ORF">OSO01_46180</name>
</gene>
<dbReference type="AlphaFoldDB" id="A0A511ZR62"/>
<dbReference type="InterPro" id="IPR005625">
    <property type="entry name" value="PepSY-ass_TM"/>
</dbReference>
<keyword evidence="3" id="KW-1185">Reference proteome</keyword>